<feature type="transmembrane region" description="Helical" evidence="1">
    <location>
        <begin position="52"/>
        <end position="69"/>
    </location>
</feature>
<dbReference type="AlphaFoldDB" id="A0A8T3VB77"/>
<organism evidence="2 3">
    <name type="scientific">Methanobrevibacter millerae</name>
    <dbReference type="NCBI Taxonomy" id="230361"/>
    <lineage>
        <taxon>Archaea</taxon>
        <taxon>Methanobacteriati</taxon>
        <taxon>Methanobacteriota</taxon>
        <taxon>Methanomada group</taxon>
        <taxon>Methanobacteria</taxon>
        <taxon>Methanobacteriales</taxon>
        <taxon>Methanobacteriaceae</taxon>
        <taxon>Methanobrevibacter</taxon>
    </lineage>
</organism>
<feature type="transmembrane region" description="Helical" evidence="1">
    <location>
        <begin position="161"/>
        <end position="179"/>
    </location>
</feature>
<sequence>MSNIDYFKFENKDLDFPVYDKNPHIPKSGWIVLLIAMFAGFIMQGITGNEMIDAILFCFIILIPLLYYLKWDYKALFQKPKAKEIGLAVALFVGYMIYSIVLGSVLDYFAFTATSPIEGVAITAASIPPLLFSLMGEELVKLIPFLFFLRLFYKYSNNRKLSIVAAMLLVMVFFAMLHLMDLHSLPSVLLMQGLGSIFEFYGYIKTKNVFISYITHLCTDAFIFAMIVVGFV</sequence>
<comment type="caution">
    <text evidence="2">The sequence shown here is derived from an EMBL/GenBank/DDBJ whole genome shotgun (WGS) entry which is preliminary data.</text>
</comment>
<dbReference type="EMBL" id="SUTE01000047">
    <property type="protein sequence ID" value="MBE6505359.1"/>
    <property type="molecule type" value="Genomic_DNA"/>
</dbReference>
<keyword evidence="1" id="KW-0812">Transmembrane</keyword>
<evidence type="ECO:0000256" key="1">
    <source>
        <dbReference type="SAM" id="Phobius"/>
    </source>
</evidence>
<feature type="transmembrane region" description="Helical" evidence="1">
    <location>
        <begin position="185"/>
        <end position="203"/>
    </location>
</feature>
<protein>
    <recommendedName>
        <fullName evidence="4">CAAX amino terminal protease family protein</fullName>
    </recommendedName>
</protein>
<dbReference type="Proteomes" id="UP000762703">
    <property type="component" value="Unassembled WGS sequence"/>
</dbReference>
<reference evidence="2" key="1">
    <citation type="submission" date="2019-04" db="EMBL/GenBank/DDBJ databases">
        <title>Evolution of Biomass-Degrading Anaerobic Consortia Revealed by Metagenomics.</title>
        <authorList>
            <person name="Peng X."/>
        </authorList>
    </citation>
    <scope>NUCLEOTIDE SEQUENCE</scope>
    <source>
        <strain evidence="2">SIG12</strain>
    </source>
</reference>
<accession>A0A8T3VB77</accession>
<evidence type="ECO:0000313" key="2">
    <source>
        <dbReference type="EMBL" id="MBE6505359.1"/>
    </source>
</evidence>
<feature type="transmembrane region" description="Helical" evidence="1">
    <location>
        <begin position="29"/>
        <end position="46"/>
    </location>
</feature>
<gene>
    <name evidence="2" type="ORF">E7Z73_06420</name>
</gene>
<feature type="transmembrane region" description="Helical" evidence="1">
    <location>
        <begin position="210"/>
        <end position="231"/>
    </location>
</feature>
<keyword evidence="1" id="KW-0472">Membrane</keyword>
<proteinExistence type="predicted"/>
<evidence type="ECO:0000313" key="3">
    <source>
        <dbReference type="Proteomes" id="UP000762703"/>
    </source>
</evidence>
<feature type="transmembrane region" description="Helical" evidence="1">
    <location>
        <begin position="89"/>
        <end position="110"/>
    </location>
</feature>
<keyword evidence="1" id="KW-1133">Transmembrane helix</keyword>
<evidence type="ECO:0008006" key="4">
    <source>
        <dbReference type="Google" id="ProtNLM"/>
    </source>
</evidence>
<name>A0A8T3VB77_9EURY</name>
<dbReference type="RefSeq" id="WP_303737009.1">
    <property type="nucleotide sequence ID" value="NZ_SUTE01000047.1"/>
</dbReference>
<feature type="transmembrane region" description="Helical" evidence="1">
    <location>
        <begin position="130"/>
        <end position="149"/>
    </location>
</feature>